<comment type="caution">
    <text evidence="2">The sequence shown here is derived from an EMBL/GenBank/DDBJ whole genome shotgun (WGS) entry which is preliminary data.</text>
</comment>
<dbReference type="InterPro" id="IPR017792">
    <property type="entry name" value="UAAP1"/>
</dbReference>
<accession>A0ABN1JVN0</accession>
<dbReference type="PANTHER" id="PTHR31527">
    <property type="entry name" value="RE64534P"/>
    <property type="match status" value="1"/>
</dbReference>
<dbReference type="NCBIfam" id="TIGR03425">
    <property type="entry name" value="urea_degr_2"/>
    <property type="match status" value="1"/>
</dbReference>
<sequence>MKTLVHTLDNPPASAPVDTPALWREFAPTLPADTVIWSDIVPGGCHGARLLRRGSSLRMVALDASANFSLVLYAAADLLERYNMPDTLKAQHTAHLTRGHVLMSDMGRAMASITEDTLGWHDPLGALLDETLLVAKYPAQRYATHRNAMARAGREGLQVELAKFGLAPRDLIAPVNAFSKVQVDLEGRFQFAERHAKPGSALELRCEMDLLVAYSSAPHPLDPAPVYTPGRIGLAAWHSGTAQADDFCRSFRPENARALHNTELLYL</sequence>
<evidence type="ECO:0000259" key="1">
    <source>
        <dbReference type="Pfam" id="PF09347"/>
    </source>
</evidence>
<proteinExistence type="predicted"/>
<dbReference type="EMBL" id="BAAAEW010000007">
    <property type="protein sequence ID" value="GAA0747526.1"/>
    <property type="molecule type" value="Genomic_DNA"/>
</dbReference>
<organism evidence="2 3">
    <name type="scientific">Ideonella azotifigens</name>
    <dbReference type="NCBI Taxonomy" id="513160"/>
    <lineage>
        <taxon>Bacteria</taxon>
        <taxon>Pseudomonadati</taxon>
        <taxon>Pseudomonadota</taxon>
        <taxon>Betaproteobacteria</taxon>
        <taxon>Burkholderiales</taxon>
        <taxon>Sphaerotilaceae</taxon>
        <taxon>Ideonella</taxon>
    </lineage>
</organism>
<name>A0ABN1JVN0_9BURK</name>
<gene>
    <name evidence="2" type="ORF">GCM10009107_16100</name>
</gene>
<dbReference type="RefSeq" id="WP_141290329.1">
    <property type="nucleotide sequence ID" value="NZ_BAAAEW010000007.1"/>
</dbReference>
<protein>
    <submittedName>
        <fullName evidence="2">Urea carboxylase-associated family protein</fullName>
    </submittedName>
</protein>
<dbReference type="Pfam" id="PF09347">
    <property type="entry name" value="DUF1989"/>
    <property type="match status" value="1"/>
</dbReference>
<evidence type="ECO:0000313" key="2">
    <source>
        <dbReference type="EMBL" id="GAA0747526.1"/>
    </source>
</evidence>
<feature type="domain" description="DUF1989" evidence="1">
    <location>
        <begin position="40"/>
        <end position="211"/>
    </location>
</feature>
<dbReference type="Proteomes" id="UP001500279">
    <property type="component" value="Unassembled WGS sequence"/>
</dbReference>
<dbReference type="PANTHER" id="PTHR31527:SF0">
    <property type="entry name" value="RE64534P"/>
    <property type="match status" value="1"/>
</dbReference>
<reference evidence="2 3" key="1">
    <citation type="journal article" date="2019" name="Int. J. Syst. Evol. Microbiol.">
        <title>The Global Catalogue of Microorganisms (GCM) 10K type strain sequencing project: providing services to taxonomists for standard genome sequencing and annotation.</title>
        <authorList>
            <consortium name="The Broad Institute Genomics Platform"/>
            <consortium name="The Broad Institute Genome Sequencing Center for Infectious Disease"/>
            <person name="Wu L."/>
            <person name="Ma J."/>
        </authorList>
    </citation>
    <scope>NUCLEOTIDE SEQUENCE [LARGE SCALE GENOMIC DNA]</scope>
    <source>
        <strain evidence="2 3">JCM 15503</strain>
    </source>
</reference>
<keyword evidence="3" id="KW-1185">Reference proteome</keyword>
<evidence type="ECO:0000313" key="3">
    <source>
        <dbReference type="Proteomes" id="UP001500279"/>
    </source>
</evidence>
<dbReference type="InterPro" id="IPR018959">
    <property type="entry name" value="DUF1989"/>
</dbReference>